<evidence type="ECO:0000313" key="1">
    <source>
        <dbReference type="EMBL" id="KAI3718292.1"/>
    </source>
</evidence>
<sequence length="244" mass="26878">MTVSNGNAKATEELILDPGCTFHMCRNRSWFHTYEQVSEGIVMMGNNVTCPIIGQGTIRIRMHDGVTRTLGNVKHVPELRRNLISLSSFDENGYKFLGKGGAIKVKRRALVAMKAQRKSPNLYILQGQTVTGDVAVASKSMCGGDLSKLWHLRLGCMSLGGMTKLSQRGLLNGHKVTDLQFCEHCVYDKTKRVMFSSDIHSTKGPLDSIFIPTFGIRLVLLLMVELLTCSLLLTVSLVECGLSS</sequence>
<proteinExistence type="predicted"/>
<keyword evidence="2" id="KW-1185">Reference proteome</keyword>
<accession>A0ACB9B772</accession>
<reference evidence="2" key="1">
    <citation type="journal article" date="2022" name="Mol. Ecol. Resour.">
        <title>The genomes of chicory, endive, great burdock and yacon provide insights into Asteraceae palaeo-polyploidization history and plant inulin production.</title>
        <authorList>
            <person name="Fan W."/>
            <person name="Wang S."/>
            <person name="Wang H."/>
            <person name="Wang A."/>
            <person name="Jiang F."/>
            <person name="Liu H."/>
            <person name="Zhao H."/>
            <person name="Xu D."/>
            <person name="Zhang Y."/>
        </authorList>
    </citation>
    <scope>NUCLEOTIDE SEQUENCE [LARGE SCALE GENOMIC DNA]</scope>
    <source>
        <strain evidence="2">cv. Niubang</strain>
    </source>
</reference>
<organism evidence="1 2">
    <name type="scientific">Arctium lappa</name>
    <name type="common">Greater burdock</name>
    <name type="synonym">Lappa major</name>
    <dbReference type="NCBI Taxonomy" id="4217"/>
    <lineage>
        <taxon>Eukaryota</taxon>
        <taxon>Viridiplantae</taxon>
        <taxon>Streptophyta</taxon>
        <taxon>Embryophyta</taxon>
        <taxon>Tracheophyta</taxon>
        <taxon>Spermatophyta</taxon>
        <taxon>Magnoliopsida</taxon>
        <taxon>eudicotyledons</taxon>
        <taxon>Gunneridae</taxon>
        <taxon>Pentapetalae</taxon>
        <taxon>asterids</taxon>
        <taxon>campanulids</taxon>
        <taxon>Asterales</taxon>
        <taxon>Asteraceae</taxon>
        <taxon>Carduoideae</taxon>
        <taxon>Cardueae</taxon>
        <taxon>Arctiinae</taxon>
        <taxon>Arctium</taxon>
    </lineage>
</organism>
<gene>
    <name evidence="1" type="ORF">L6452_19156</name>
</gene>
<evidence type="ECO:0000313" key="2">
    <source>
        <dbReference type="Proteomes" id="UP001055879"/>
    </source>
</evidence>
<name>A0ACB9B772_ARCLA</name>
<reference evidence="1 2" key="2">
    <citation type="journal article" date="2022" name="Mol. Ecol. Resour.">
        <title>The genomes of chicory, endive, great burdock and yacon provide insights into Asteraceae paleo-polyploidization history and plant inulin production.</title>
        <authorList>
            <person name="Fan W."/>
            <person name="Wang S."/>
            <person name="Wang H."/>
            <person name="Wang A."/>
            <person name="Jiang F."/>
            <person name="Liu H."/>
            <person name="Zhao H."/>
            <person name="Xu D."/>
            <person name="Zhang Y."/>
        </authorList>
    </citation>
    <scope>NUCLEOTIDE SEQUENCE [LARGE SCALE GENOMIC DNA]</scope>
    <source>
        <strain evidence="2">cv. Niubang</strain>
    </source>
</reference>
<dbReference type="EMBL" id="CM042052">
    <property type="protein sequence ID" value="KAI3718292.1"/>
    <property type="molecule type" value="Genomic_DNA"/>
</dbReference>
<comment type="caution">
    <text evidence="1">The sequence shown here is derived from an EMBL/GenBank/DDBJ whole genome shotgun (WGS) entry which is preliminary data.</text>
</comment>
<protein>
    <submittedName>
        <fullName evidence="1">Uncharacterized protein</fullName>
    </submittedName>
</protein>
<dbReference type="Proteomes" id="UP001055879">
    <property type="component" value="Linkage Group LG06"/>
</dbReference>